<dbReference type="Pfam" id="PF01435">
    <property type="entry name" value="Peptidase_M48"/>
    <property type="match status" value="1"/>
</dbReference>
<comment type="cofactor">
    <cofactor evidence="1">
        <name>Zn(2+)</name>
        <dbReference type="ChEBI" id="CHEBI:29105"/>
    </cofactor>
</comment>
<keyword evidence="8 11" id="KW-1133">Transmembrane helix</keyword>
<feature type="domain" description="Peptidase M48" evidence="12">
    <location>
        <begin position="112"/>
        <end position="334"/>
    </location>
</feature>
<evidence type="ECO:0000256" key="8">
    <source>
        <dbReference type="ARBA" id="ARBA00022989"/>
    </source>
</evidence>
<dbReference type="CDD" id="cd07340">
    <property type="entry name" value="M48B_Htpx_like"/>
    <property type="match status" value="1"/>
</dbReference>
<evidence type="ECO:0000256" key="4">
    <source>
        <dbReference type="ARBA" id="ARBA00022692"/>
    </source>
</evidence>
<keyword evidence="14" id="KW-1185">Reference proteome</keyword>
<dbReference type="GO" id="GO:0006508">
    <property type="term" value="P:proteolysis"/>
    <property type="evidence" value="ECO:0007669"/>
    <property type="project" value="UniProtKB-KW"/>
</dbReference>
<evidence type="ECO:0000256" key="5">
    <source>
        <dbReference type="ARBA" id="ARBA00022723"/>
    </source>
</evidence>
<proteinExistence type="predicted"/>
<evidence type="ECO:0000256" key="1">
    <source>
        <dbReference type="ARBA" id="ARBA00001947"/>
    </source>
</evidence>
<evidence type="ECO:0000256" key="10">
    <source>
        <dbReference type="ARBA" id="ARBA00023136"/>
    </source>
</evidence>
<dbReference type="InterPro" id="IPR029024">
    <property type="entry name" value="TerB-like"/>
</dbReference>
<keyword evidence="2" id="KW-1003">Cell membrane</keyword>
<protein>
    <submittedName>
        <fullName evidence="13">Peptidase M48, Ste24p</fullName>
    </submittedName>
</protein>
<evidence type="ECO:0000256" key="2">
    <source>
        <dbReference type="ARBA" id="ARBA00022475"/>
    </source>
</evidence>
<evidence type="ECO:0000256" key="3">
    <source>
        <dbReference type="ARBA" id="ARBA00022670"/>
    </source>
</evidence>
<dbReference type="Proteomes" id="UP000004699">
    <property type="component" value="Unassembled WGS sequence"/>
</dbReference>
<keyword evidence="5" id="KW-0479">Metal-binding</keyword>
<feature type="transmembrane region" description="Helical" evidence="11">
    <location>
        <begin position="16"/>
        <end position="42"/>
    </location>
</feature>
<evidence type="ECO:0000256" key="6">
    <source>
        <dbReference type="ARBA" id="ARBA00022801"/>
    </source>
</evidence>
<dbReference type="eggNOG" id="COG0501">
    <property type="taxonomic scope" value="Bacteria"/>
</dbReference>
<dbReference type="GO" id="GO:0046872">
    <property type="term" value="F:metal ion binding"/>
    <property type="evidence" value="ECO:0007669"/>
    <property type="project" value="UniProtKB-KW"/>
</dbReference>
<evidence type="ECO:0000256" key="9">
    <source>
        <dbReference type="ARBA" id="ARBA00023049"/>
    </source>
</evidence>
<organism evidence="13 14">
    <name type="scientific">Luminiphilus syltensis NOR5-1B</name>
    <dbReference type="NCBI Taxonomy" id="565045"/>
    <lineage>
        <taxon>Bacteria</taxon>
        <taxon>Pseudomonadati</taxon>
        <taxon>Pseudomonadota</taxon>
        <taxon>Gammaproteobacteria</taxon>
        <taxon>Cellvibrionales</taxon>
        <taxon>Halieaceae</taxon>
        <taxon>Luminiphilus</taxon>
    </lineage>
</organism>
<accession>B8KW72</accession>
<dbReference type="HOGENOM" id="CLU_024494_0_0_6"/>
<evidence type="ECO:0000259" key="12">
    <source>
        <dbReference type="Pfam" id="PF01435"/>
    </source>
</evidence>
<dbReference type="InterPro" id="IPR001915">
    <property type="entry name" value="Peptidase_M48"/>
</dbReference>
<keyword evidence="6" id="KW-0378">Hydrolase</keyword>
<dbReference type="Gene3D" id="3.30.2010.10">
    <property type="entry name" value="Metalloproteases ('zincins'), catalytic domain"/>
    <property type="match status" value="1"/>
</dbReference>
<dbReference type="STRING" id="565045.NOR51B_1984"/>
<dbReference type="PANTHER" id="PTHR43221:SF2">
    <property type="entry name" value="PROTEASE HTPX HOMOLOG"/>
    <property type="match status" value="1"/>
</dbReference>
<dbReference type="InterPro" id="IPR050083">
    <property type="entry name" value="HtpX_protease"/>
</dbReference>
<dbReference type="SUPFAM" id="SSF158682">
    <property type="entry name" value="TerB-like"/>
    <property type="match status" value="1"/>
</dbReference>
<feature type="transmembrane region" description="Helical" evidence="11">
    <location>
        <begin position="233"/>
        <end position="254"/>
    </location>
</feature>
<dbReference type="RefSeq" id="WP_009020780.1">
    <property type="nucleotide sequence ID" value="NZ_DS999411.1"/>
</dbReference>
<gene>
    <name evidence="13" type="ORF">NOR51B_1984</name>
</gene>
<keyword evidence="3" id="KW-0645">Protease</keyword>
<dbReference type="OrthoDB" id="15218at2"/>
<dbReference type="AlphaFoldDB" id="B8KW72"/>
<dbReference type="GO" id="GO:0004222">
    <property type="term" value="F:metalloendopeptidase activity"/>
    <property type="evidence" value="ECO:0007669"/>
    <property type="project" value="InterPro"/>
</dbReference>
<sequence length="651" mass="70993">MDFFREQDLARRNTRLLVLLFILAVIALITLVNLLVMGTLFYQEMQHTQGSPLAGIMATIDWSLFATCGLAVSAIIGSVVAVNWWRFAEGGKPVAEALGARPALPSSDNNAERRAQNIVQELALAANIPVPPLYILDDERGINAFAAGITPANAVIAITRGAMVHLTREELQGVIGHEFSHILNGDMRLSIRMAAMMRGITFMGDIGSLLLRGGAHRAVYSTRKKNRESQAGLLALGVGLMVIGYLGGLIAGLIKSAVSQQKEYLADASAVQFTRNPDGIGDALKVIGGYTPGTLVHSARAEELSHLFFAQVKHRLWLLFATHPPLAERIQRLDPRWDGDFIHRRPDHRSLEPDGSRESRADQARRALVAAGVTGTLLDPIDLDAAPVAVEVGIPLEERPLRLAEGVIAAAEDPLGAMALLLGLLWCNERHSEKQQALIDQAGFRGLSDLAAQHGEDLSDLEPQLRLPLVELCLPALKLMSPAQYRRFKRLMLGMIRADGEITLFEWSLYQLVRHYLDPELAQVSPSKPRYRKLRLVKDSLAVALGTLATLSDDDTRTAFERGVKSLGMRLDLPDTEALGVAQFGRAIDRLADCYPLLKVDVLRALEAVATADDRLSPAELTLIKAIGAVIDCPIPNRLLDAGGHLIADRQ</sequence>
<reference evidence="14" key="1">
    <citation type="journal article" date="2013" name="BMC Microbiol.">
        <title>Taxonomy and evolution of bacteriochlorophyll a-containing members of the OM60/NOR5 clade of marine gammaproteobacteria: description of Luminiphilus syltensis gen. nov., sp. nov., reclassification of Haliea rubra as Pseudohaliea rubra gen. nov., comb. nov., and emendation of Chromatocurvus halotolerans.</title>
        <authorList>
            <person name="Spring S."/>
            <person name="Riedel T."/>
            <person name="Sproer C."/>
            <person name="Yan S."/>
            <person name="Harder J."/>
            <person name="Fuchs B.M."/>
        </authorList>
    </citation>
    <scope>NUCLEOTIDE SEQUENCE [LARGE SCALE GENOMIC DNA]</scope>
    <source>
        <strain evidence="14">NOR51-B</strain>
    </source>
</reference>
<dbReference type="EMBL" id="DS999411">
    <property type="protein sequence ID" value="EED36036.1"/>
    <property type="molecule type" value="Genomic_DNA"/>
</dbReference>
<name>B8KW72_9GAMM</name>
<evidence type="ECO:0000313" key="14">
    <source>
        <dbReference type="Proteomes" id="UP000004699"/>
    </source>
</evidence>
<dbReference type="PANTHER" id="PTHR43221">
    <property type="entry name" value="PROTEASE HTPX"/>
    <property type="match status" value="1"/>
</dbReference>
<keyword evidence="9" id="KW-0482">Metalloprotease</keyword>
<evidence type="ECO:0000256" key="11">
    <source>
        <dbReference type="SAM" id="Phobius"/>
    </source>
</evidence>
<evidence type="ECO:0000313" key="13">
    <source>
        <dbReference type="EMBL" id="EED36036.1"/>
    </source>
</evidence>
<evidence type="ECO:0000256" key="7">
    <source>
        <dbReference type="ARBA" id="ARBA00022833"/>
    </source>
</evidence>
<keyword evidence="4 11" id="KW-0812">Transmembrane</keyword>
<keyword evidence="7" id="KW-0862">Zinc</keyword>
<keyword evidence="10 11" id="KW-0472">Membrane</keyword>
<feature type="transmembrane region" description="Helical" evidence="11">
    <location>
        <begin position="62"/>
        <end position="85"/>
    </location>
</feature>